<gene>
    <name evidence="13" type="ORF">DSL64_12960</name>
</gene>
<dbReference type="PROSITE" id="PS52016">
    <property type="entry name" value="TONB_DEPENDENT_REC_3"/>
    <property type="match status" value="1"/>
</dbReference>
<dbReference type="InterPro" id="IPR036942">
    <property type="entry name" value="Beta-barrel_TonB_sf"/>
</dbReference>
<dbReference type="InterPro" id="IPR037066">
    <property type="entry name" value="Plug_dom_sf"/>
</dbReference>
<dbReference type="InterPro" id="IPR039426">
    <property type="entry name" value="TonB-dep_rcpt-like"/>
</dbReference>
<dbReference type="SUPFAM" id="SSF56935">
    <property type="entry name" value="Porins"/>
    <property type="match status" value="1"/>
</dbReference>
<dbReference type="Pfam" id="PF00593">
    <property type="entry name" value="TonB_dep_Rec_b-barrel"/>
    <property type="match status" value="1"/>
</dbReference>
<accession>A0A3D8YBI6</accession>
<dbReference type="SUPFAM" id="SSF49452">
    <property type="entry name" value="Starch-binding domain-like"/>
    <property type="match status" value="1"/>
</dbReference>
<evidence type="ECO:0000259" key="12">
    <source>
        <dbReference type="Pfam" id="PF07715"/>
    </source>
</evidence>
<comment type="caution">
    <text evidence="13">The sequence shown here is derived from an EMBL/GenBank/DDBJ whole genome shotgun (WGS) entry which is preliminary data.</text>
</comment>
<dbReference type="OrthoDB" id="1109239at2"/>
<evidence type="ECO:0000256" key="5">
    <source>
        <dbReference type="ARBA" id="ARBA00023077"/>
    </source>
</evidence>
<keyword evidence="7 8" id="KW-0998">Cell outer membrane</keyword>
<evidence type="ECO:0000256" key="6">
    <source>
        <dbReference type="ARBA" id="ARBA00023136"/>
    </source>
</evidence>
<evidence type="ECO:0000313" key="14">
    <source>
        <dbReference type="Proteomes" id="UP000256373"/>
    </source>
</evidence>
<dbReference type="Pfam" id="PF07715">
    <property type="entry name" value="Plug"/>
    <property type="match status" value="1"/>
</dbReference>
<dbReference type="PANTHER" id="PTHR30069">
    <property type="entry name" value="TONB-DEPENDENT OUTER MEMBRANE RECEPTOR"/>
    <property type="match status" value="1"/>
</dbReference>
<feature type="domain" description="TonB-dependent receptor plug" evidence="12">
    <location>
        <begin position="122"/>
        <end position="227"/>
    </location>
</feature>
<feature type="chain" id="PRO_5017659243" evidence="10">
    <location>
        <begin position="25"/>
        <end position="755"/>
    </location>
</feature>
<dbReference type="Gene3D" id="2.170.130.10">
    <property type="entry name" value="TonB-dependent receptor, plug domain"/>
    <property type="match status" value="1"/>
</dbReference>
<dbReference type="RefSeq" id="WP_115831322.1">
    <property type="nucleotide sequence ID" value="NZ_QNUL01000008.1"/>
</dbReference>
<name>A0A3D8YBI6_9BACT</name>
<evidence type="ECO:0000256" key="2">
    <source>
        <dbReference type="ARBA" id="ARBA00022448"/>
    </source>
</evidence>
<keyword evidence="4 8" id="KW-0812">Transmembrane</keyword>
<keyword evidence="5 9" id="KW-0798">TonB box</keyword>
<reference evidence="13 14" key="1">
    <citation type="submission" date="2018-07" db="EMBL/GenBank/DDBJ databases">
        <title>Dyadobacter roseus sp. nov., isolated from rose rhizosphere soil.</title>
        <authorList>
            <person name="Chen L."/>
        </authorList>
    </citation>
    <scope>NUCLEOTIDE SEQUENCE [LARGE SCALE GENOMIC DNA]</scope>
    <source>
        <strain evidence="13 14">RS19</strain>
    </source>
</reference>
<sequence>MKLIYSTICILFLLVAHHTTSAQRGQVSGRIISSDNQPIPDASIVIKNTSYGALSDSDGNFKLSLPTGNYTIGVSQMGFQEKTQQIQISTGSTTSLNDITLTELPLFLSDAVVTGQFEKQSLRNSVYQVRSIDGERIKLRGATTIQSVLNTELGIRFSNDPILGTTDIQLMGMSGQNVKILLDGVPMVDRGGTRESLGQIDVNIIERIEIVEGPMSVIYGTDALAGVINIITKKGGGQDNLSVSARVLEETVGTEYNAFNNDGTHQANVGIAWQKSGFRASGNVTRNNFGGWQGDLTGRAKMWLPKEQMLFNGMLGYSGKNWNAWYQFNGTDETIKLLGNATSINQAGDKDYITKRWFHQAQGEYRASDKLDFSGALSYTDYSRRTLSTNIDLNTGRRTLSLDPAGQDKSIFTTTFFRGMAKYKVSSNVILLPGIEITNNSSSGQRIKGEPTINEYAFFVSSELKLPVGIKLSPGVRFLKNSIYDAPPIIPSLNAKVSLSKSFDLRLGYARGFRSPALRELYFDFHDASHSINGNENLKAEYSNSFNSFLVWNAPQKNNIHFTSTLGAFYNVFHDRIDTALDPDNPTQTTYLNISLFKTTGFSLDNKFSRKHLQASLGANYIGSYNEILDNAEGLGDLPQFIWSPEVNANLVYLFSKINTSISFFYKYTGKRPRYMLTTTDPVTATLGQINSYHLADLTITKNFRKYISLTAGAKNLFNLTSINSNILSSGHDATGPGFSGRSYFLGLNFRWSKN</sequence>
<evidence type="ECO:0000259" key="11">
    <source>
        <dbReference type="Pfam" id="PF00593"/>
    </source>
</evidence>
<evidence type="ECO:0000256" key="1">
    <source>
        <dbReference type="ARBA" id="ARBA00004571"/>
    </source>
</evidence>
<evidence type="ECO:0000256" key="8">
    <source>
        <dbReference type="PROSITE-ProRule" id="PRU01360"/>
    </source>
</evidence>
<dbReference type="GO" id="GO:0044718">
    <property type="term" value="P:siderophore transmembrane transport"/>
    <property type="evidence" value="ECO:0007669"/>
    <property type="project" value="TreeGrafter"/>
</dbReference>
<dbReference type="GO" id="GO:0009279">
    <property type="term" value="C:cell outer membrane"/>
    <property type="evidence" value="ECO:0007669"/>
    <property type="project" value="UniProtKB-SubCell"/>
</dbReference>
<dbReference type="InterPro" id="IPR013784">
    <property type="entry name" value="Carb-bd-like_fold"/>
</dbReference>
<proteinExistence type="inferred from homology"/>
<evidence type="ECO:0000256" key="9">
    <source>
        <dbReference type="RuleBase" id="RU003357"/>
    </source>
</evidence>
<keyword evidence="10" id="KW-0732">Signal</keyword>
<comment type="similarity">
    <text evidence="8 9">Belongs to the TonB-dependent receptor family.</text>
</comment>
<evidence type="ECO:0000256" key="7">
    <source>
        <dbReference type="ARBA" id="ARBA00023237"/>
    </source>
</evidence>
<dbReference type="InterPro" id="IPR000531">
    <property type="entry name" value="Beta-barrel_TonB"/>
</dbReference>
<dbReference type="Gene3D" id="2.60.40.1120">
    <property type="entry name" value="Carboxypeptidase-like, regulatory domain"/>
    <property type="match status" value="1"/>
</dbReference>
<comment type="subcellular location">
    <subcellularLocation>
        <location evidence="1 8">Cell outer membrane</location>
        <topology evidence="1 8">Multi-pass membrane protein</topology>
    </subcellularLocation>
</comment>
<dbReference type="InterPro" id="IPR012910">
    <property type="entry name" value="Plug_dom"/>
</dbReference>
<keyword evidence="6 8" id="KW-0472">Membrane</keyword>
<feature type="signal peptide" evidence="10">
    <location>
        <begin position="1"/>
        <end position="24"/>
    </location>
</feature>
<keyword evidence="13" id="KW-0675">Receptor</keyword>
<keyword evidence="3 8" id="KW-1134">Transmembrane beta strand</keyword>
<dbReference type="Proteomes" id="UP000256373">
    <property type="component" value="Unassembled WGS sequence"/>
</dbReference>
<evidence type="ECO:0000256" key="3">
    <source>
        <dbReference type="ARBA" id="ARBA00022452"/>
    </source>
</evidence>
<dbReference type="CDD" id="cd01347">
    <property type="entry name" value="ligand_gated_channel"/>
    <property type="match status" value="1"/>
</dbReference>
<dbReference type="GO" id="GO:0015344">
    <property type="term" value="F:siderophore uptake transmembrane transporter activity"/>
    <property type="evidence" value="ECO:0007669"/>
    <property type="project" value="TreeGrafter"/>
</dbReference>
<dbReference type="EMBL" id="QNUL01000008">
    <property type="protein sequence ID" value="REA61349.1"/>
    <property type="molecule type" value="Genomic_DNA"/>
</dbReference>
<protein>
    <submittedName>
        <fullName evidence="13">TonB-dependent receptor</fullName>
    </submittedName>
</protein>
<dbReference type="PANTHER" id="PTHR30069:SF50">
    <property type="entry name" value="TONB-DEPENDENT RECEPTOR HI_1217-RELATED"/>
    <property type="match status" value="1"/>
</dbReference>
<keyword evidence="14" id="KW-1185">Reference proteome</keyword>
<keyword evidence="2 8" id="KW-0813">Transport</keyword>
<dbReference type="Gene3D" id="2.40.170.20">
    <property type="entry name" value="TonB-dependent receptor, beta-barrel domain"/>
    <property type="match status" value="1"/>
</dbReference>
<dbReference type="Pfam" id="PF13715">
    <property type="entry name" value="CarbopepD_reg_2"/>
    <property type="match status" value="1"/>
</dbReference>
<organism evidence="13 14">
    <name type="scientific">Dyadobacter luteus</name>
    <dbReference type="NCBI Taxonomy" id="2259619"/>
    <lineage>
        <taxon>Bacteria</taxon>
        <taxon>Pseudomonadati</taxon>
        <taxon>Bacteroidota</taxon>
        <taxon>Cytophagia</taxon>
        <taxon>Cytophagales</taxon>
        <taxon>Spirosomataceae</taxon>
        <taxon>Dyadobacter</taxon>
    </lineage>
</organism>
<dbReference type="GO" id="GO:0030246">
    <property type="term" value="F:carbohydrate binding"/>
    <property type="evidence" value="ECO:0007669"/>
    <property type="project" value="InterPro"/>
</dbReference>
<evidence type="ECO:0000256" key="4">
    <source>
        <dbReference type="ARBA" id="ARBA00022692"/>
    </source>
</evidence>
<dbReference type="AlphaFoldDB" id="A0A3D8YBI6"/>
<feature type="domain" description="TonB-dependent receptor-like beta-barrel" evidence="11">
    <location>
        <begin position="325"/>
        <end position="717"/>
    </location>
</feature>
<evidence type="ECO:0000313" key="13">
    <source>
        <dbReference type="EMBL" id="REA61349.1"/>
    </source>
</evidence>
<evidence type="ECO:0000256" key="10">
    <source>
        <dbReference type="SAM" id="SignalP"/>
    </source>
</evidence>